<protein>
    <recommendedName>
        <fullName evidence="4">DUF2461 domain-containing protein</fullName>
    </recommendedName>
</protein>
<dbReference type="RefSeq" id="XP_505762.1">
    <property type="nucleotide sequence ID" value="XM_505762.3"/>
</dbReference>
<evidence type="ECO:0000313" key="2">
    <source>
        <dbReference type="EMBL" id="AOW07577.1"/>
    </source>
</evidence>
<dbReference type="Pfam" id="PF09365">
    <property type="entry name" value="DUF2461"/>
    <property type="match status" value="1"/>
</dbReference>
<reference evidence="2 3" key="1">
    <citation type="journal article" date="2016" name="PLoS ONE">
        <title>Sequence Assembly of Yarrowia lipolytica Strain W29/CLIB89 Shows Transposable Element Diversity.</title>
        <authorList>
            <person name="Magnan C."/>
            <person name="Yu J."/>
            <person name="Chang I."/>
            <person name="Jahn E."/>
            <person name="Kanomata Y."/>
            <person name="Wu J."/>
            <person name="Zeller M."/>
            <person name="Oakes M."/>
            <person name="Baldi P."/>
            <person name="Sandmeyer S."/>
        </authorList>
    </citation>
    <scope>NUCLEOTIDE SEQUENCE [LARGE SCALE GENOMIC DNA]</scope>
    <source>
        <strain evidence="3">CLIB89(W29)</strain>
    </source>
</reference>
<dbReference type="InterPro" id="IPR012808">
    <property type="entry name" value="CHP02453"/>
</dbReference>
<evidence type="ECO:0000313" key="3">
    <source>
        <dbReference type="Proteomes" id="UP000182444"/>
    </source>
</evidence>
<dbReference type="EMBL" id="CP017558">
    <property type="protein sequence ID" value="AOW07577.1"/>
    <property type="molecule type" value="Genomic_DNA"/>
</dbReference>
<evidence type="ECO:0000256" key="1">
    <source>
        <dbReference type="SAM" id="MobiDB-lite"/>
    </source>
</evidence>
<proteinExistence type="predicted"/>
<feature type="compositionally biased region" description="Basic and acidic residues" evidence="1">
    <location>
        <begin position="26"/>
        <end position="36"/>
    </location>
</feature>
<gene>
    <name evidence="2" type="ORF">YALI1_F29911g</name>
</gene>
<name>A0A1D8NPL3_YARLL</name>
<dbReference type="PANTHER" id="PTHR36452">
    <property type="entry name" value="CHROMOSOME 12, WHOLE GENOME SHOTGUN SEQUENCE"/>
    <property type="match status" value="1"/>
</dbReference>
<feature type="compositionally biased region" description="Acidic residues" evidence="1">
    <location>
        <begin position="73"/>
        <end position="86"/>
    </location>
</feature>
<accession>A0A1D8NPL3</accession>
<dbReference type="VEuPathDB" id="FungiDB:YALI1_F29911g"/>
<dbReference type="OMA" id="FDYMSEV"/>
<organism evidence="2 3">
    <name type="scientific">Yarrowia lipolytica</name>
    <name type="common">Candida lipolytica</name>
    <dbReference type="NCBI Taxonomy" id="4952"/>
    <lineage>
        <taxon>Eukaryota</taxon>
        <taxon>Fungi</taxon>
        <taxon>Dikarya</taxon>
        <taxon>Ascomycota</taxon>
        <taxon>Saccharomycotina</taxon>
        <taxon>Dipodascomycetes</taxon>
        <taxon>Dipodascales</taxon>
        <taxon>Dipodascales incertae sedis</taxon>
        <taxon>Yarrowia</taxon>
    </lineage>
</organism>
<dbReference type="KEGG" id="yli:2908808"/>
<dbReference type="GeneID" id="2908808"/>
<feature type="region of interest" description="Disordered" evidence="1">
    <location>
        <begin position="1"/>
        <end position="141"/>
    </location>
</feature>
<dbReference type="VEuPathDB" id="FungiDB:YALI0_F22715g"/>
<dbReference type="AlphaFoldDB" id="A0A1D8NPL3"/>
<feature type="compositionally biased region" description="Acidic residues" evidence="1">
    <location>
        <begin position="95"/>
        <end position="104"/>
    </location>
</feature>
<dbReference type="eggNOG" id="ENOG502RKMH">
    <property type="taxonomic scope" value="Eukaryota"/>
</dbReference>
<dbReference type="PANTHER" id="PTHR36452:SF1">
    <property type="entry name" value="DUF2461 DOMAIN-CONTAINING PROTEIN"/>
    <property type="match status" value="1"/>
</dbReference>
<sequence>MAPQGRKGQASGQKSDGAKRTRATRRSVDRNNHVDLKNGQITPKIEDEVDKGEKSEEQSQDENGNEPATNESIPEDDSEPDSEEIPSGESSPDNSADEYMEDSEPEKSNEDISEPATKKSKYFADSDDEEETDIPTSHIPYSNMALHPNSLSFIQVLEKNNNREWFKSHDAEFKKAKQNWDTFILSLAALCHKNHPEHVPAEIPLIKLQFRIHRDMRFSNGLPYKPRWMGGFSPTGCKGIFPKYFLVVWPSHVVVGAGYSAMGDADVGPKTLKGLKDEIQETEGECIAKILRKVQKKSAGLVFKSRFDDAEGLMKEFLEMNVTENMYKYVPKGYDAESPAAGLLKLRSFVIKIQLETTVVMEKDGAQIMASYFKFLIPWVKFLSKYFPPGRGG</sequence>
<dbReference type="OrthoDB" id="2537769at2759"/>
<evidence type="ECO:0008006" key="4">
    <source>
        <dbReference type="Google" id="ProtNLM"/>
    </source>
</evidence>
<dbReference type="Proteomes" id="UP000182444">
    <property type="component" value="Chromosome 1F"/>
</dbReference>